<evidence type="ECO:0000313" key="2">
    <source>
        <dbReference type="EMBL" id="KAF9444475.1"/>
    </source>
</evidence>
<gene>
    <name evidence="2" type="ORF">P691DRAFT_796516</name>
</gene>
<feature type="transmembrane region" description="Helical" evidence="1">
    <location>
        <begin position="263"/>
        <end position="282"/>
    </location>
</feature>
<accession>A0A9P6C0D1</accession>
<dbReference type="EMBL" id="MU151373">
    <property type="protein sequence ID" value="KAF9444475.1"/>
    <property type="molecule type" value="Genomic_DNA"/>
</dbReference>
<comment type="caution">
    <text evidence="2">The sequence shown here is derived from an EMBL/GenBank/DDBJ whole genome shotgun (WGS) entry which is preliminary data.</text>
</comment>
<keyword evidence="1" id="KW-0812">Transmembrane</keyword>
<dbReference type="Proteomes" id="UP000807342">
    <property type="component" value="Unassembled WGS sequence"/>
</dbReference>
<dbReference type="InterPro" id="IPR028978">
    <property type="entry name" value="Chorismate_lyase_/UTRA_dom_sf"/>
</dbReference>
<sequence length="288" mass="31597">MLNLSSSYSPTHSVRPRSSKNAIIVAPTYSFTQKTTTVSYSWPPTITGVERIALSAQGDLQRVLSAYFARPISIAVVYEVTHWQRSPDTPPELLKHPGAKAIASASPATPIIQTRQVHLQCSGKIVCTATSTVRITSPNAAHLFLVDKYAIGQTFRRLESLPVFELLSVGLGSDSQDNDINPGEHSLEPNLQRRYKLTVPSFDCDIVEVFPDRNMFIHGEAWLNDRAPAGNDATGPQGTSLQKFKLDTSHANVLENTSNVGRVFGISFILVFIYELVILIIGRGVHAK</sequence>
<dbReference type="AlphaFoldDB" id="A0A9P6C0D1"/>
<organism evidence="2 3">
    <name type="scientific">Macrolepiota fuliginosa MF-IS2</name>
    <dbReference type="NCBI Taxonomy" id="1400762"/>
    <lineage>
        <taxon>Eukaryota</taxon>
        <taxon>Fungi</taxon>
        <taxon>Dikarya</taxon>
        <taxon>Basidiomycota</taxon>
        <taxon>Agaricomycotina</taxon>
        <taxon>Agaricomycetes</taxon>
        <taxon>Agaricomycetidae</taxon>
        <taxon>Agaricales</taxon>
        <taxon>Agaricineae</taxon>
        <taxon>Agaricaceae</taxon>
        <taxon>Macrolepiota</taxon>
    </lineage>
</organism>
<keyword evidence="1" id="KW-1133">Transmembrane helix</keyword>
<evidence type="ECO:0000256" key="1">
    <source>
        <dbReference type="SAM" id="Phobius"/>
    </source>
</evidence>
<name>A0A9P6C0D1_9AGAR</name>
<reference evidence="2" key="1">
    <citation type="submission" date="2020-11" db="EMBL/GenBank/DDBJ databases">
        <authorList>
            <consortium name="DOE Joint Genome Institute"/>
            <person name="Ahrendt S."/>
            <person name="Riley R."/>
            <person name="Andreopoulos W."/>
            <person name="Labutti K."/>
            <person name="Pangilinan J."/>
            <person name="Ruiz-Duenas F.J."/>
            <person name="Barrasa J.M."/>
            <person name="Sanchez-Garcia M."/>
            <person name="Camarero S."/>
            <person name="Miyauchi S."/>
            <person name="Serrano A."/>
            <person name="Linde D."/>
            <person name="Babiker R."/>
            <person name="Drula E."/>
            <person name="Ayuso-Fernandez I."/>
            <person name="Pacheco R."/>
            <person name="Padilla G."/>
            <person name="Ferreira P."/>
            <person name="Barriuso J."/>
            <person name="Kellner H."/>
            <person name="Castanera R."/>
            <person name="Alfaro M."/>
            <person name="Ramirez L."/>
            <person name="Pisabarro A.G."/>
            <person name="Kuo A."/>
            <person name="Tritt A."/>
            <person name="Lipzen A."/>
            <person name="He G."/>
            <person name="Yan M."/>
            <person name="Ng V."/>
            <person name="Cullen D."/>
            <person name="Martin F."/>
            <person name="Rosso M.-N."/>
            <person name="Henrissat B."/>
            <person name="Hibbett D."/>
            <person name="Martinez A.T."/>
            <person name="Grigoriev I.V."/>
        </authorList>
    </citation>
    <scope>NUCLEOTIDE SEQUENCE</scope>
    <source>
        <strain evidence="2">MF-IS2</strain>
    </source>
</reference>
<dbReference type="Gene3D" id="3.40.1410.10">
    <property type="entry name" value="Chorismate lyase-like"/>
    <property type="match status" value="1"/>
</dbReference>
<dbReference type="SUPFAM" id="SSF64288">
    <property type="entry name" value="Chorismate lyase-like"/>
    <property type="match status" value="1"/>
</dbReference>
<evidence type="ECO:0000313" key="3">
    <source>
        <dbReference type="Proteomes" id="UP000807342"/>
    </source>
</evidence>
<keyword evidence="1" id="KW-0472">Membrane</keyword>
<protein>
    <submittedName>
        <fullName evidence="2">Uncharacterized protein</fullName>
    </submittedName>
</protein>
<keyword evidence="3" id="KW-1185">Reference proteome</keyword>
<proteinExistence type="predicted"/>
<dbReference type="OrthoDB" id="5673at2759"/>